<feature type="compositionally biased region" description="Low complexity" evidence="1">
    <location>
        <begin position="434"/>
        <end position="450"/>
    </location>
</feature>
<feature type="compositionally biased region" description="Low complexity" evidence="1">
    <location>
        <begin position="236"/>
        <end position="247"/>
    </location>
</feature>
<dbReference type="GeneID" id="89992416"/>
<feature type="compositionally biased region" description="Acidic residues" evidence="1">
    <location>
        <begin position="206"/>
        <end position="235"/>
    </location>
</feature>
<feature type="compositionally biased region" description="Basic residues" evidence="1">
    <location>
        <begin position="480"/>
        <end position="492"/>
    </location>
</feature>
<feature type="compositionally biased region" description="Polar residues" evidence="1">
    <location>
        <begin position="348"/>
        <end position="360"/>
    </location>
</feature>
<sequence>MSSEQLVTKTSRGPAEEVVAKRLKALGKKLQRFRGYATQKPETLNADQKAGLASLPALEGTVKELEELSKQIEYVELEQFGKARELKDQAKKDAEAYGLAQVEQFQSTISTPLSLFLRLYNLLHPARASDHENLTFGRLELPRNMQEEVQATDVLRVGRWYDDLLAGGERGKAIVKCLATGPSGADEEDTRVHHLLKLLVESDSLPAEEEAPAAEESEQPVEETPAADEVVEELPQEAAPEETTAVEAEPERQSQSQVEQQKPKDMVFNFLQEDELAASQPQISEPSTTLPTQTATPAETVPSENPICASAPDAESQPTVRSAIPSFDWAAEDDEQPSDSPAPIRNPSDAQPSQTTQAEAKTSIDETSDQIIEENVLANAHATQPLSQKADVLAPPAVDSTAPAPPAAKNVSGGRGRGKGGRGGRSRRGGGQQMGQQKGQQNQQQQQQQAGQGGQRVDDDGFQVVGKTPAAQHGPVPARGRGRGKSYSRGRGARGGPRPAGDARTPPQDGQSSPSQGQQHQQSQRSPRPSRLSSQQAKSTPV</sequence>
<protein>
    <recommendedName>
        <fullName evidence="4">Caprin-1 dimerization domain-containing protein</fullName>
    </recommendedName>
</protein>
<name>A0ABZ2B0U0_9TREE</name>
<reference evidence="2 3" key="1">
    <citation type="submission" date="2024-01" db="EMBL/GenBank/DDBJ databases">
        <title>Comparative genomics of Cryptococcus and Kwoniella reveals pathogenesis evolution and contrasting modes of karyotype evolution via chromosome fusion or intercentromeric recombination.</title>
        <authorList>
            <person name="Coelho M.A."/>
            <person name="David-Palma M."/>
            <person name="Shea T."/>
            <person name="Bowers K."/>
            <person name="McGinley-Smith S."/>
            <person name="Mohammad A.W."/>
            <person name="Gnirke A."/>
            <person name="Yurkov A.M."/>
            <person name="Nowrousian M."/>
            <person name="Sun S."/>
            <person name="Cuomo C.A."/>
            <person name="Heitman J."/>
        </authorList>
    </citation>
    <scope>NUCLEOTIDE SEQUENCE [LARGE SCALE GENOMIC DNA]</scope>
    <source>
        <strain evidence="2 3">7685027</strain>
    </source>
</reference>
<evidence type="ECO:0008006" key="4">
    <source>
        <dbReference type="Google" id="ProtNLM"/>
    </source>
</evidence>
<evidence type="ECO:0000256" key="1">
    <source>
        <dbReference type="SAM" id="MobiDB-lite"/>
    </source>
</evidence>
<gene>
    <name evidence="2" type="ORF">IAS62_005646</name>
</gene>
<proteinExistence type="predicted"/>
<evidence type="ECO:0000313" key="3">
    <source>
        <dbReference type="Proteomes" id="UP001432216"/>
    </source>
</evidence>
<feature type="region of interest" description="Disordered" evidence="1">
    <location>
        <begin position="203"/>
        <end position="542"/>
    </location>
</feature>
<feature type="compositionally biased region" description="Basic residues" evidence="1">
    <location>
        <begin position="416"/>
        <end position="428"/>
    </location>
</feature>
<dbReference type="Proteomes" id="UP001432216">
    <property type="component" value="Chromosome 10"/>
</dbReference>
<organism evidence="2 3">
    <name type="scientific">Cryptococcus decagattii</name>
    <dbReference type="NCBI Taxonomy" id="1859122"/>
    <lineage>
        <taxon>Eukaryota</taxon>
        <taxon>Fungi</taxon>
        <taxon>Dikarya</taxon>
        <taxon>Basidiomycota</taxon>
        <taxon>Agaricomycotina</taxon>
        <taxon>Tremellomycetes</taxon>
        <taxon>Tremellales</taxon>
        <taxon>Cryptococcaceae</taxon>
        <taxon>Cryptococcus</taxon>
        <taxon>Cryptococcus gattii species complex</taxon>
    </lineage>
</organism>
<feature type="compositionally biased region" description="Polar residues" evidence="1">
    <location>
        <begin position="279"/>
        <end position="297"/>
    </location>
</feature>
<dbReference type="RefSeq" id="XP_064723521.1">
    <property type="nucleotide sequence ID" value="XM_064867449.1"/>
</dbReference>
<dbReference type="EMBL" id="CP143815">
    <property type="protein sequence ID" value="WVO24282.1"/>
    <property type="molecule type" value="Genomic_DNA"/>
</dbReference>
<keyword evidence="3" id="KW-1185">Reference proteome</keyword>
<evidence type="ECO:0000313" key="2">
    <source>
        <dbReference type="EMBL" id="WVO24282.1"/>
    </source>
</evidence>
<feature type="compositionally biased region" description="Low complexity" evidence="1">
    <location>
        <begin position="493"/>
        <end position="536"/>
    </location>
</feature>
<accession>A0ABZ2B0U0</accession>